<accession>A0A158IGQ9</accession>
<dbReference type="Proteomes" id="UP000054977">
    <property type="component" value="Unassembled WGS sequence"/>
</dbReference>
<feature type="region of interest" description="Disordered" evidence="1">
    <location>
        <begin position="1"/>
        <end position="59"/>
    </location>
</feature>
<feature type="compositionally biased region" description="Polar residues" evidence="1">
    <location>
        <begin position="1"/>
        <end position="10"/>
    </location>
</feature>
<name>A0A158IGQ9_9BURK</name>
<evidence type="ECO:0000313" key="2">
    <source>
        <dbReference type="EMBL" id="SAL55758.1"/>
    </source>
</evidence>
<dbReference type="AlphaFoldDB" id="A0A158IGQ9"/>
<evidence type="ECO:0000313" key="3">
    <source>
        <dbReference type="Proteomes" id="UP000054977"/>
    </source>
</evidence>
<comment type="caution">
    <text evidence="2">The sequence shown here is derived from an EMBL/GenBank/DDBJ whole genome shotgun (WGS) entry which is preliminary data.</text>
</comment>
<feature type="compositionally biased region" description="Polar residues" evidence="1">
    <location>
        <begin position="50"/>
        <end position="59"/>
    </location>
</feature>
<protein>
    <submittedName>
        <fullName evidence="2">Uncharacterized protein</fullName>
    </submittedName>
</protein>
<reference evidence="2" key="1">
    <citation type="submission" date="2016-01" db="EMBL/GenBank/DDBJ databases">
        <authorList>
            <person name="Peeters C."/>
        </authorList>
    </citation>
    <scope>NUCLEOTIDE SEQUENCE [LARGE SCALE GENOMIC DNA]</scope>
    <source>
        <strain evidence="2">LMG 22934</strain>
    </source>
</reference>
<evidence type="ECO:0000256" key="1">
    <source>
        <dbReference type="SAM" id="MobiDB-lite"/>
    </source>
</evidence>
<proteinExistence type="predicted"/>
<gene>
    <name evidence="2" type="ORF">AWB65_04792</name>
</gene>
<dbReference type="STRING" id="326474.AWB65_04792"/>
<dbReference type="EMBL" id="FCNW02000033">
    <property type="protein sequence ID" value="SAL55758.1"/>
    <property type="molecule type" value="Genomic_DNA"/>
</dbReference>
<organism evidence="2 3">
    <name type="scientific">Caballeronia humi</name>
    <dbReference type="NCBI Taxonomy" id="326474"/>
    <lineage>
        <taxon>Bacteria</taxon>
        <taxon>Pseudomonadati</taxon>
        <taxon>Pseudomonadota</taxon>
        <taxon>Betaproteobacteria</taxon>
        <taxon>Burkholderiales</taxon>
        <taxon>Burkholderiaceae</taxon>
        <taxon>Caballeronia</taxon>
    </lineage>
</organism>
<keyword evidence="3" id="KW-1185">Reference proteome</keyword>
<sequence>MFGSRTSLANCGTGARGGIVQGSVLDRGPDPPGEAFQRPDAAGDTLDKNLGSQEGMTKL</sequence>